<evidence type="ECO:0000256" key="2">
    <source>
        <dbReference type="ARBA" id="ARBA00022741"/>
    </source>
</evidence>
<evidence type="ECO:0000256" key="4">
    <source>
        <dbReference type="ARBA" id="ARBA00023134"/>
    </source>
</evidence>
<keyword evidence="2" id="KW-0547">Nucleotide-binding</keyword>
<evidence type="ECO:0000256" key="3">
    <source>
        <dbReference type="ARBA" id="ARBA00022801"/>
    </source>
</evidence>
<organism evidence="7 8">
    <name type="scientific">Catellatospora citrea</name>
    <dbReference type="NCBI Taxonomy" id="53366"/>
    <lineage>
        <taxon>Bacteria</taxon>
        <taxon>Bacillati</taxon>
        <taxon>Actinomycetota</taxon>
        <taxon>Actinomycetes</taxon>
        <taxon>Micromonosporales</taxon>
        <taxon>Micromonosporaceae</taxon>
        <taxon>Catellatospora</taxon>
    </lineage>
</organism>
<evidence type="ECO:0000313" key="8">
    <source>
        <dbReference type="Proteomes" id="UP000659904"/>
    </source>
</evidence>
<feature type="domain" description="G" evidence="6">
    <location>
        <begin position="45"/>
        <end position="176"/>
    </location>
</feature>
<dbReference type="PANTHER" id="PTHR10465">
    <property type="entry name" value="TRANSMEMBRANE GTPASE FZO1"/>
    <property type="match status" value="1"/>
</dbReference>
<protein>
    <submittedName>
        <fullName evidence="7">GTPase</fullName>
    </submittedName>
</protein>
<evidence type="ECO:0000256" key="5">
    <source>
        <dbReference type="ARBA" id="ARBA00023136"/>
    </source>
</evidence>
<dbReference type="InterPro" id="IPR027094">
    <property type="entry name" value="Mitofusin_fam"/>
</dbReference>
<dbReference type="Gene3D" id="3.40.50.300">
    <property type="entry name" value="P-loop containing nucleotide triphosphate hydrolases"/>
    <property type="match status" value="1"/>
</dbReference>
<dbReference type="GO" id="GO:0005525">
    <property type="term" value="F:GTP binding"/>
    <property type="evidence" value="ECO:0007669"/>
    <property type="project" value="UniProtKB-KW"/>
</dbReference>
<dbReference type="InterPro" id="IPR006073">
    <property type="entry name" value="GTP-bd"/>
</dbReference>
<comment type="subcellular location">
    <subcellularLocation>
        <location evidence="1">Membrane</location>
    </subcellularLocation>
</comment>
<dbReference type="GO" id="GO:0003924">
    <property type="term" value="F:GTPase activity"/>
    <property type="evidence" value="ECO:0007669"/>
    <property type="project" value="InterPro"/>
</dbReference>
<dbReference type="Pfam" id="PF01926">
    <property type="entry name" value="MMR_HSR1"/>
    <property type="match status" value="1"/>
</dbReference>
<accession>A0A8J3NXT3</accession>
<reference evidence="7 8" key="1">
    <citation type="submission" date="2021-01" db="EMBL/GenBank/DDBJ databases">
        <title>Whole genome shotgun sequence of Catellatospora citrea NBRC 14495.</title>
        <authorList>
            <person name="Komaki H."/>
            <person name="Tamura T."/>
        </authorList>
    </citation>
    <scope>NUCLEOTIDE SEQUENCE [LARGE SCALE GENOMIC DNA]</scope>
    <source>
        <strain evidence="7 8">NBRC 14495</strain>
    </source>
</reference>
<dbReference type="Proteomes" id="UP000659904">
    <property type="component" value="Unassembled WGS sequence"/>
</dbReference>
<dbReference type="GO" id="GO:0016020">
    <property type="term" value="C:membrane"/>
    <property type="evidence" value="ECO:0007669"/>
    <property type="project" value="UniProtKB-SubCell"/>
</dbReference>
<dbReference type="RefSeq" id="WP_120319582.1">
    <property type="nucleotide sequence ID" value="NZ_BONH01000005.1"/>
</dbReference>
<sequence>MNPGDGRLCERLQDVCTGVAPRLPDGGLRDAVEASLRRLADPKLRIAVGGRLNAGKSTLVNALLGTRLAPTDATECTLLAAWFRYHHRSQVAVHFIDGSTEYVAARPGGGVPASLPFDHHSVTHLTVQAPVAGIDDEYLLIDTPGRDALSGLDDYSMGAIREADGLIFVMHDPGEVELRALEEFRGAVAGARLSAGNVLGVLSRIDTIADHLAPALRRAEAGAIAARTSARLRGLVSTIVPVANRLAQAARCATVTEAHAAAVVELAAADPAGRRRLFFDDDMFLDASVGVARPVRAELLSLLGRYGIEEAVAAVDAGARGATAIRAALLAVSGLPELQTLISERFVRNADALRADGVLALLERALAAGPPPTGGAPRELADAVHRLRRDPALRAAQLAEVATAYAAGDLPLDDDMALDLHHLLTGVTVAQRLGLPDADADALRAEADRRITRWQTAESELPRRSKRLARTVIEVLNQLWFGLEGTR</sequence>
<comment type="caution">
    <text evidence="7">The sequence shown here is derived from an EMBL/GenBank/DDBJ whole genome shotgun (WGS) entry which is preliminary data.</text>
</comment>
<keyword evidence="8" id="KW-1185">Reference proteome</keyword>
<evidence type="ECO:0000313" key="7">
    <source>
        <dbReference type="EMBL" id="GIF96642.1"/>
    </source>
</evidence>
<dbReference type="AlphaFoldDB" id="A0A8J3NXT3"/>
<name>A0A8J3NXT3_9ACTN</name>
<dbReference type="SUPFAM" id="SSF52540">
    <property type="entry name" value="P-loop containing nucleoside triphosphate hydrolases"/>
    <property type="match status" value="1"/>
</dbReference>
<dbReference type="EMBL" id="BONH01000005">
    <property type="protein sequence ID" value="GIF96642.1"/>
    <property type="molecule type" value="Genomic_DNA"/>
</dbReference>
<keyword evidence="5" id="KW-0472">Membrane</keyword>
<dbReference type="PANTHER" id="PTHR10465:SF0">
    <property type="entry name" value="SARCALUMENIN"/>
    <property type="match status" value="1"/>
</dbReference>
<proteinExistence type="predicted"/>
<keyword evidence="3" id="KW-0378">Hydrolase</keyword>
<evidence type="ECO:0000256" key="1">
    <source>
        <dbReference type="ARBA" id="ARBA00004370"/>
    </source>
</evidence>
<keyword evidence="4" id="KW-0342">GTP-binding</keyword>
<gene>
    <name evidence="7" type="ORF">Cci01nite_17360</name>
</gene>
<evidence type="ECO:0000259" key="6">
    <source>
        <dbReference type="Pfam" id="PF01926"/>
    </source>
</evidence>
<dbReference type="InterPro" id="IPR027417">
    <property type="entry name" value="P-loop_NTPase"/>
</dbReference>